<dbReference type="EMBL" id="LDZY01000002">
    <property type="protein sequence ID" value="KLU67447.1"/>
    <property type="molecule type" value="Genomic_DNA"/>
</dbReference>
<name>A0A0J1FVW2_9FIRM</name>
<dbReference type="AlphaFoldDB" id="A0A0J1FVW2"/>
<keyword evidence="3" id="KW-1185">Reference proteome</keyword>
<accession>A0A0J1FVW2</accession>
<dbReference type="PATRIC" id="fig|476652.3.peg.674"/>
<dbReference type="Proteomes" id="UP000036356">
    <property type="component" value="Unassembled WGS sequence"/>
</dbReference>
<gene>
    <name evidence="2" type="ORF">DEAC_c06590</name>
</gene>
<evidence type="ECO:0000313" key="3">
    <source>
        <dbReference type="Proteomes" id="UP000036356"/>
    </source>
</evidence>
<organism evidence="2 3">
    <name type="scientific">Desulfosporosinus acididurans</name>
    <dbReference type="NCBI Taxonomy" id="476652"/>
    <lineage>
        <taxon>Bacteria</taxon>
        <taxon>Bacillati</taxon>
        <taxon>Bacillota</taxon>
        <taxon>Clostridia</taxon>
        <taxon>Eubacteriales</taxon>
        <taxon>Desulfitobacteriaceae</taxon>
        <taxon>Desulfosporosinus</taxon>
    </lineage>
</organism>
<feature type="region of interest" description="Disordered" evidence="1">
    <location>
        <begin position="58"/>
        <end position="103"/>
    </location>
</feature>
<protein>
    <submittedName>
        <fullName evidence="2">Uncharacterized protein</fullName>
    </submittedName>
</protein>
<feature type="compositionally biased region" description="Polar residues" evidence="1">
    <location>
        <begin position="81"/>
        <end position="103"/>
    </location>
</feature>
<reference evidence="2 3" key="1">
    <citation type="submission" date="2015-06" db="EMBL/GenBank/DDBJ databases">
        <title>Draft genome of the moderately acidophilic sulfate reducer Candidatus Desulfosporosinus acididurans strain M1.</title>
        <authorList>
            <person name="Poehlein A."/>
            <person name="Petzsch P."/>
            <person name="Johnson B.D."/>
            <person name="Schloemann M."/>
            <person name="Daniel R."/>
            <person name="Muehling M."/>
        </authorList>
    </citation>
    <scope>NUCLEOTIDE SEQUENCE [LARGE SCALE GENOMIC DNA]</scope>
    <source>
        <strain evidence="2 3">M1</strain>
    </source>
</reference>
<dbReference type="RefSeq" id="WP_047808588.1">
    <property type="nucleotide sequence ID" value="NZ_LDZY01000002.1"/>
</dbReference>
<feature type="compositionally biased region" description="Basic and acidic residues" evidence="1">
    <location>
        <begin position="64"/>
        <end position="80"/>
    </location>
</feature>
<sequence>MKKKLLLISGVILVLIGFGGIWGYNKYFRLNPVIQKQLQNQFGTDFFNIALPKEITGSNAADNGKTDSDQTRQSDIRENSQSHTATEQDAEKTLTSTFGNASTSAKGVTQDEIIKKYTPQFGYLQNLALSRLNALYAAAVQEYKQGEKSGTLNRSALAEKYIQAGNMLEASVDNQFYRTLDAMQAELIANHLSTDIINAEKNEYEKAKSAERFQLLSKARK</sequence>
<evidence type="ECO:0000313" key="2">
    <source>
        <dbReference type="EMBL" id="KLU67447.1"/>
    </source>
</evidence>
<comment type="caution">
    <text evidence="2">The sequence shown here is derived from an EMBL/GenBank/DDBJ whole genome shotgun (WGS) entry which is preliminary data.</text>
</comment>
<proteinExistence type="predicted"/>
<evidence type="ECO:0000256" key="1">
    <source>
        <dbReference type="SAM" id="MobiDB-lite"/>
    </source>
</evidence>